<dbReference type="PANTHER" id="PTHR24421">
    <property type="entry name" value="NITRATE/NITRITE SENSOR PROTEIN NARX-RELATED"/>
    <property type="match status" value="1"/>
</dbReference>
<evidence type="ECO:0000259" key="18">
    <source>
        <dbReference type="PROSITE" id="PS50113"/>
    </source>
</evidence>
<evidence type="ECO:0000256" key="15">
    <source>
        <dbReference type="ARBA" id="ARBA00030800"/>
    </source>
</evidence>
<comment type="function">
    <text evidence="14">Member of the two-component regulatory system NreB/NreC involved in the control of dissimilatory nitrate/nitrite reduction in response to oxygen. NreB functions as a direct oxygen sensor histidine kinase which is autophosphorylated, in the absence of oxygen, probably at the conserved histidine residue, and transfers its phosphate group probably to a conserved aspartate residue of NreC. NreB/NreC activates the expression of the nitrate (narGHJI) and nitrite (nir) reductase operons, as well as the putative nitrate transporter gene narT.</text>
</comment>
<reference evidence="20" key="1">
    <citation type="submission" date="2020-06" db="EMBL/GenBank/DDBJ databases">
        <title>Draft genomic sequecing of Geomonas sp. Red745.</title>
        <authorList>
            <person name="Itoh H."/>
            <person name="Xu Z.X."/>
            <person name="Ushijima N."/>
            <person name="Masuda Y."/>
            <person name="Shiratori Y."/>
            <person name="Senoo K."/>
        </authorList>
    </citation>
    <scope>NUCLEOTIDE SEQUENCE [LARGE SCALE GENOMIC DNA]</scope>
    <source>
        <strain evidence="20">Red745</strain>
    </source>
</reference>
<dbReference type="Gene3D" id="3.30.565.10">
    <property type="entry name" value="Histidine kinase-like ATPase, C-terminal domain"/>
    <property type="match status" value="1"/>
</dbReference>
<comment type="cofactor">
    <cofactor evidence="2">
        <name>[4Fe-4S] cluster</name>
        <dbReference type="ChEBI" id="CHEBI:49883"/>
    </cofactor>
</comment>
<dbReference type="Pfam" id="PF08448">
    <property type="entry name" value="PAS_4"/>
    <property type="match status" value="1"/>
</dbReference>
<dbReference type="Gene3D" id="3.30.450.20">
    <property type="entry name" value="PAS domain"/>
    <property type="match status" value="1"/>
</dbReference>
<dbReference type="InterPro" id="IPR013656">
    <property type="entry name" value="PAS_4"/>
</dbReference>
<keyword evidence="20" id="KW-1185">Reference proteome</keyword>
<evidence type="ECO:0000313" key="19">
    <source>
        <dbReference type="EMBL" id="GFO70380.1"/>
    </source>
</evidence>
<keyword evidence="8" id="KW-0808">Transferase</keyword>
<evidence type="ECO:0000256" key="5">
    <source>
        <dbReference type="ARBA" id="ARBA00017322"/>
    </source>
</evidence>
<evidence type="ECO:0000256" key="10">
    <source>
        <dbReference type="ARBA" id="ARBA00022777"/>
    </source>
</evidence>
<proteinExistence type="predicted"/>
<evidence type="ECO:0000256" key="9">
    <source>
        <dbReference type="ARBA" id="ARBA00022723"/>
    </source>
</evidence>
<evidence type="ECO:0000256" key="3">
    <source>
        <dbReference type="ARBA" id="ARBA00004496"/>
    </source>
</evidence>
<evidence type="ECO:0000313" key="20">
    <source>
        <dbReference type="Proteomes" id="UP000587586"/>
    </source>
</evidence>
<dbReference type="GO" id="GO:0016020">
    <property type="term" value="C:membrane"/>
    <property type="evidence" value="ECO:0007669"/>
    <property type="project" value="InterPro"/>
</dbReference>
<evidence type="ECO:0000256" key="8">
    <source>
        <dbReference type="ARBA" id="ARBA00022679"/>
    </source>
</evidence>
<evidence type="ECO:0000259" key="17">
    <source>
        <dbReference type="PROSITE" id="PS50112"/>
    </source>
</evidence>
<dbReference type="CDD" id="cd16917">
    <property type="entry name" value="HATPase_UhpB-NarQ-NarX-like"/>
    <property type="match status" value="1"/>
</dbReference>
<dbReference type="Pfam" id="PF07730">
    <property type="entry name" value="HisKA_3"/>
    <property type="match status" value="1"/>
</dbReference>
<evidence type="ECO:0000256" key="4">
    <source>
        <dbReference type="ARBA" id="ARBA00012438"/>
    </source>
</evidence>
<dbReference type="EMBL" id="BLXZ01000009">
    <property type="protein sequence ID" value="GFO70380.1"/>
    <property type="molecule type" value="Genomic_DNA"/>
</dbReference>
<keyword evidence="6" id="KW-0004">4Fe-4S</keyword>
<dbReference type="PRINTS" id="PR00344">
    <property type="entry name" value="BCTRLSENSOR"/>
</dbReference>
<keyword evidence="10" id="KW-0418">Kinase</keyword>
<dbReference type="GO" id="GO:0000155">
    <property type="term" value="F:phosphorelay sensor kinase activity"/>
    <property type="evidence" value="ECO:0007669"/>
    <property type="project" value="InterPro"/>
</dbReference>
<feature type="domain" description="PAC" evidence="18">
    <location>
        <begin position="203"/>
        <end position="254"/>
    </location>
</feature>
<evidence type="ECO:0000256" key="1">
    <source>
        <dbReference type="ARBA" id="ARBA00000085"/>
    </source>
</evidence>
<dbReference type="EC" id="2.7.13.3" evidence="4"/>
<dbReference type="PROSITE" id="PS50113">
    <property type="entry name" value="PAC"/>
    <property type="match status" value="1"/>
</dbReference>
<dbReference type="Proteomes" id="UP000587586">
    <property type="component" value="Unassembled WGS sequence"/>
</dbReference>
<dbReference type="InterPro" id="IPR035965">
    <property type="entry name" value="PAS-like_dom_sf"/>
</dbReference>
<dbReference type="InterPro" id="IPR000014">
    <property type="entry name" value="PAS"/>
</dbReference>
<dbReference type="GO" id="GO:0046872">
    <property type="term" value="F:metal ion binding"/>
    <property type="evidence" value="ECO:0007669"/>
    <property type="project" value="UniProtKB-KW"/>
</dbReference>
<keyword evidence="11" id="KW-0408">Iron</keyword>
<comment type="caution">
    <text evidence="19">The sequence shown here is derived from an EMBL/GenBank/DDBJ whole genome shotgun (WGS) entry which is preliminary data.</text>
</comment>
<feature type="domain" description="PAS" evidence="17">
    <location>
        <begin position="128"/>
        <end position="200"/>
    </location>
</feature>
<dbReference type="Pfam" id="PF02518">
    <property type="entry name" value="HATPase_c"/>
    <property type="match status" value="1"/>
</dbReference>
<dbReference type="PROSITE" id="PS50112">
    <property type="entry name" value="PAS"/>
    <property type="match status" value="1"/>
</dbReference>
<dbReference type="GO" id="GO:0051539">
    <property type="term" value="F:4 iron, 4 sulfur cluster binding"/>
    <property type="evidence" value="ECO:0007669"/>
    <property type="project" value="UniProtKB-KW"/>
</dbReference>
<keyword evidence="7" id="KW-0963">Cytoplasm</keyword>
<dbReference type="GO" id="GO:0046983">
    <property type="term" value="F:protein dimerization activity"/>
    <property type="evidence" value="ECO:0007669"/>
    <property type="project" value="InterPro"/>
</dbReference>
<comment type="catalytic activity">
    <reaction evidence="1">
        <text>ATP + protein L-histidine = ADP + protein N-phospho-L-histidine.</text>
        <dbReference type="EC" id="2.7.13.3"/>
    </reaction>
</comment>
<evidence type="ECO:0000256" key="2">
    <source>
        <dbReference type="ARBA" id="ARBA00001966"/>
    </source>
</evidence>
<keyword evidence="9" id="KW-0479">Metal-binding</keyword>
<dbReference type="SMART" id="SM00091">
    <property type="entry name" value="PAS"/>
    <property type="match status" value="2"/>
</dbReference>
<dbReference type="RefSeq" id="WP_183362987.1">
    <property type="nucleotide sequence ID" value="NZ_BLXZ01000009.1"/>
</dbReference>
<dbReference type="NCBIfam" id="TIGR00229">
    <property type="entry name" value="sensory_box"/>
    <property type="match status" value="1"/>
</dbReference>
<dbReference type="PROSITE" id="PS50109">
    <property type="entry name" value="HIS_KIN"/>
    <property type="match status" value="1"/>
</dbReference>
<evidence type="ECO:0000256" key="13">
    <source>
        <dbReference type="ARBA" id="ARBA00023014"/>
    </source>
</evidence>
<evidence type="ECO:0000256" key="11">
    <source>
        <dbReference type="ARBA" id="ARBA00023004"/>
    </source>
</evidence>
<name>A0A6V8ND75_9BACT</name>
<dbReference type="InterPro" id="IPR011712">
    <property type="entry name" value="Sig_transdc_His_kin_sub3_dim/P"/>
</dbReference>
<dbReference type="InterPro" id="IPR005467">
    <property type="entry name" value="His_kinase_dom"/>
</dbReference>
<feature type="domain" description="Histidine kinase" evidence="16">
    <location>
        <begin position="273"/>
        <end position="469"/>
    </location>
</feature>
<keyword evidence="12" id="KW-0902">Two-component regulatory system</keyword>
<accession>A0A6V8ND75</accession>
<dbReference type="InterPro" id="IPR036890">
    <property type="entry name" value="HATPase_C_sf"/>
</dbReference>
<dbReference type="InterPro" id="IPR000700">
    <property type="entry name" value="PAS-assoc_C"/>
</dbReference>
<dbReference type="PANTHER" id="PTHR24421:SF58">
    <property type="entry name" value="SIGNAL TRANSDUCTION HISTIDINE-PROTEIN KINASE_PHOSPHATASE UHPB"/>
    <property type="match status" value="1"/>
</dbReference>
<dbReference type="SUPFAM" id="SSF55785">
    <property type="entry name" value="PYP-like sensor domain (PAS domain)"/>
    <property type="match status" value="1"/>
</dbReference>
<evidence type="ECO:0000256" key="14">
    <source>
        <dbReference type="ARBA" id="ARBA00024827"/>
    </source>
</evidence>
<dbReference type="CDD" id="cd00130">
    <property type="entry name" value="PAS"/>
    <property type="match status" value="1"/>
</dbReference>
<evidence type="ECO:0000259" key="16">
    <source>
        <dbReference type="PROSITE" id="PS50109"/>
    </source>
</evidence>
<organism evidence="19 20">
    <name type="scientific">Geomonas limicola</name>
    <dbReference type="NCBI Taxonomy" id="2740186"/>
    <lineage>
        <taxon>Bacteria</taxon>
        <taxon>Pseudomonadati</taxon>
        <taxon>Thermodesulfobacteriota</taxon>
        <taxon>Desulfuromonadia</taxon>
        <taxon>Geobacterales</taxon>
        <taxon>Geobacteraceae</taxon>
        <taxon>Geomonas</taxon>
    </lineage>
</organism>
<protein>
    <recommendedName>
        <fullName evidence="5">Oxygen sensor histidine kinase NreB</fullName>
        <ecNumber evidence="4">2.7.13.3</ecNumber>
    </recommendedName>
    <alternativeName>
        <fullName evidence="15">Nitrogen regulation protein B</fullName>
    </alternativeName>
</protein>
<dbReference type="AlphaFoldDB" id="A0A6V8ND75"/>
<dbReference type="InterPro" id="IPR003594">
    <property type="entry name" value="HATPase_dom"/>
</dbReference>
<dbReference type="SMART" id="SM00387">
    <property type="entry name" value="HATPase_c"/>
    <property type="match status" value="1"/>
</dbReference>
<dbReference type="GO" id="GO:0005737">
    <property type="term" value="C:cytoplasm"/>
    <property type="evidence" value="ECO:0007669"/>
    <property type="project" value="UniProtKB-SubCell"/>
</dbReference>
<dbReference type="SUPFAM" id="SSF55874">
    <property type="entry name" value="ATPase domain of HSP90 chaperone/DNA topoisomerase II/histidine kinase"/>
    <property type="match status" value="1"/>
</dbReference>
<evidence type="ECO:0000256" key="12">
    <source>
        <dbReference type="ARBA" id="ARBA00023012"/>
    </source>
</evidence>
<gene>
    <name evidence="19" type="ORF">GMLC_39590</name>
</gene>
<comment type="subcellular location">
    <subcellularLocation>
        <location evidence="3">Cytoplasm</location>
    </subcellularLocation>
</comment>
<evidence type="ECO:0000256" key="6">
    <source>
        <dbReference type="ARBA" id="ARBA00022485"/>
    </source>
</evidence>
<dbReference type="InterPro" id="IPR004358">
    <property type="entry name" value="Sig_transdc_His_kin-like_C"/>
</dbReference>
<dbReference type="Gene3D" id="1.20.5.1930">
    <property type="match status" value="1"/>
</dbReference>
<dbReference type="InterPro" id="IPR050482">
    <property type="entry name" value="Sensor_HK_TwoCompSys"/>
</dbReference>
<keyword evidence="13" id="KW-0411">Iron-sulfur</keyword>
<sequence length="474" mass="51804">MENLYSSSDRSISCGELYDLSPVPHVVLNGAGTVVHLNGAAADLLGSGATPPEASLATYLPEQERPALQSFLDKIMAGQCAACTITLLRGAAAPIPLRLAGRQLPDAELGLVALLELSGPDYHPREMLERGILKVIDEQTNIVICVKDREGRVRYLNQAMSRFLGRSPEEVLGRCDLEPIADAEQVAQIRANDRRIMETGSTECFEESGTSPAGPWTYLFTKSPYLNREGNVVGIVGIGLDITARKEAEETLKRYAQRLIVVEDDLRKRIAMELHDDVGQELTALTLNLGIIDRNSGPDTAPALRATMDDSRQLIKAIHSSVRSLMVSLHPPQLEEYGLVSAVLTYTKQYQERTGIAVTVQTTPEFPRLDSGREIALFRIVQEALNNVLKHAKATRVSIALAREACVLRLSISDDGKGMALRPGISRLTETGWGLTIMRERAELVGGRFTMTSAPGEGCTIAIEFDEVTWPSIF</sequence>
<evidence type="ECO:0000256" key="7">
    <source>
        <dbReference type="ARBA" id="ARBA00022490"/>
    </source>
</evidence>